<dbReference type="PANTHER" id="PTHR48039:SF5">
    <property type="entry name" value="RNA-BINDING PROTEIN 28"/>
    <property type="match status" value="1"/>
</dbReference>
<dbReference type="InterPro" id="IPR003954">
    <property type="entry name" value="RRM_euk-type"/>
</dbReference>
<accession>A0A8H7UKI3</accession>
<dbReference type="Proteomes" id="UP000612746">
    <property type="component" value="Unassembled WGS sequence"/>
</dbReference>
<feature type="region of interest" description="Disordered" evidence="6">
    <location>
        <begin position="113"/>
        <end position="139"/>
    </location>
</feature>
<dbReference type="GO" id="GO:0003729">
    <property type="term" value="F:mRNA binding"/>
    <property type="evidence" value="ECO:0007669"/>
    <property type="project" value="TreeGrafter"/>
</dbReference>
<evidence type="ECO:0000256" key="4">
    <source>
        <dbReference type="ARBA" id="ARBA00023242"/>
    </source>
</evidence>
<dbReference type="PANTHER" id="PTHR48039">
    <property type="entry name" value="RNA-BINDING MOTIF PROTEIN 14B"/>
    <property type="match status" value="1"/>
</dbReference>
<dbReference type="EMBL" id="JAEPRA010000004">
    <property type="protein sequence ID" value="KAG2186530.1"/>
    <property type="molecule type" value="Genomic_DNA"/>
</dbReference>
<comment type="subcellular location">
    <subcellularLocation>
        <location evidence="1">Nucleus</location>
    </subcellularLocation>
</comment>
<feature type="domain" description="RRM" evidence="7">
    <location>
        <begin position="434"/>
        <end position="517"/>
    </location>
</feature>
<dbReference type="CDD" id="cd12416">
    <property type="entry name" value="RRM4_RBM28_like"/>
    <property type="match status" value="1"/>
</dbReference>
<feature type="region of interest" description="Disordered" evidence="6">
    <location>
        <begin position="332"/>
        <end position="431"/>
    </location>
</feature>
<comment type="caution">
    <text evidence="8">The sequence shown here is derived from an EMBL/GenBank/DDBJ whole genome shotgun (WGS) entry which is preliminary data.</text>
</comment>
<dbReference type="SMART" id="SM00360">
    <property type="entry name" value="RRM"/>
    <property type="match status" value="5"/>
</dbReference>
<evidence type="ECO:0000256" key="6">
    <source>
        <dbReference type="SAM" id="MobiDB-lite"/>
    </source>
</evidence>
<dbReference type="InterPro" id="IPR000504">
    <property type="entry name" value="RRM_dom"/>
</dbReference>
<dbReference type="Pfam" id="PF00076">
    <property type="entry name" value="RRM_1"/>
    <property type="match status" value="3"/>
</dbReference>
<evidence type="ECO:0000313" key="9">
    <source>
        <dbReference type="Proteomes" id="UP000612746"/>
    </source>
</evidence>
<keyword evidence="9" id="KW-1185">Reference proteome</keyword>
<feature type="compositionally biased region" description="Acidic residues" evidence="6">
    <location>
        <begin position="334"/>
        <end position="368"/>
    </location>
</feature>
<proteinExistence type="predicted"/>
<dbReference type="OrthoDB" id="267048at2759"/>
<dbReference type="CDD" id="cd12413">
    <property type="entry name" value="RRM1_RBM28_like"/>
    <property type="match status" value="1"/>
</dbReference>
<feature type="domain" description="RRM" evidence="7">
    <location>
        <begin position="247"/>
        <end position="325"/>
    </location>
</feature>
<feature type="domain" description="RRM" evidence="7">
    <location>
        <begin position="628"/>
        <end position="745"/>
    </location>
</feature>
<dbReference type="InterPro" id="IPR035979">
    <property type="entry name" value="RBD_domain_sf"/>
</dbReference>
<keyword evidence="4" id="KW-0539">Nucleus</keyword>
<evidence type="ECO:0000256" key="1">
    <source>
        <dbReference type="ARBA" id="ARBA00004123"/>
    </source>
</evidence>
<dbReference type="CDD" id="cd00590">
    <property type="entry name" value="RRM_SF"/>
    <property type="match status" value="1"/>
</dbReference>
<keyword evidence="2" id="KW-0677">Repeat</keyword>
<dbReference type="InterPro" id="IPR012677">
    <property type="entry name" value="Nucleotide-bd_a/b_plait_sf"/>
</dbReference>
<feature type="compositionally biased region" description="Gly residues" evidence="6">
    <location>
        <begin position="879"/>
        <end position="916"/>
    </location>
</feature>
<evidence type="ECO:0000256" key="5">
    <source>
        <dbReference type="PROSITE-ProRule" id="PRU00176"/>
    </source>
</evidence>
<protein>
    <recommendedName>
        <fullName evidence="7">RRM domain-containing protein</fullName>
    </recommendedName>
</protein>
<dbReference type="PROSITE" id="PS50102">
    <property type="entry name" value="RRM"/>
    <property type="match status" value="4"/>
</dbReference>
<name>A0A8H7UKI3_9FUNG</name>
<feature type="region of interest" description="Disordered" evidence="6">
    <location>
        <begin position="751"/>
        <end position="923"/>
    </location>
</feature>
<dbReference type="InterPro" id="IPR034808">
    <property type="entry name" value="Nop4p_RRM3"/>
</dbReference>
<feature type="compositionally biased region" description="Basic and acidic residues" evidence="6">
    <location>
        <begin position="830"/>
        <end position="877"/>
    </location>
</feature>
<feature type="compositionally biased region" description="Low complexity" evidence="6">
    <location>
        <begin position="129"/>
        <end position="139"/>
    </location>
</feature>
<feature type="compositionally biased region" description="Acidic residues" evidence="6">
    <location>
        <begin position="376"/>
        <end position="419"/>
    </location>
</feature>
<feature type="compositionally biased region" description="Basic and acidic residues" evidence="6">
    <location>
        <begin position="113"/>
        <end position="122"/>
    </location>
</feature>
<evidence type="ECO:0000313" key="8">
    <source>
        <dbReference type="EMBL" id="KAG2186530.1"/>
    </source>
</evidence>
<evidence type="ECO:0000256" key="3">
    <source>
        <dbReference type="ARBA" id="ARBA00022884"/>
    </source>
</evidence>
<dbReference type="GO" id="GO:0005730">
    <property type="term" value="C:nucleolus"/>
    <property type="evidence" value="ECO:0007669"/>
    <property type="project" value="TreeGrafter"/>
</dbReference>
<dbReference type="SUPFAM" id="SSF54928">
    <property type="entry name" value="RNA-binding domain, RBD"/>
    <property type="match status" value="3"/>
</dbReference>
<evidence type="ECO:0000259" key="7">
    <source>
        <dbReference type="PROSITE" id="PS50102"/>
    </source>
</evidence>
<organism evidence="8 9">
    <name type="scientific">Umbelopsis vinacea</name>
    <dbReference type="NCBI Taxonomy" id="44442"/>
    <lineage>
        <taxon>Eukaryota</taxon>
        <taxon>Fungi</taxon>
        <taxon>Fungi incertae sedis</taxon>
        <taxon>Mucoromycota</taxon>
        <taxon>Mucoromycotina</taxon>
        <taxon>Umbelopsidomycetes</taxon>
        <taxon>Umbelopsidales</taxon>
        <taxon>Umbelopsidaceae</taxon>
        <taxon>Umbelopsis</taxon>
    </lineage>
</organism>
<keyword evidence="3 5" id="KW-0694">RNA-binding</keyword>
<gene>
    <name evidence="8" type="ORF">INT44_002754</name>
</gene>
<feature type="compositionally biased region" description="Gly residues" evidence="6">
    <location>
        <begin position="804"/>
        <end position="825"/>
    </location>
</feature>
<feature type="domain" description="RRM" evidence="7">
    <location>
        <begin position="28"/>
        <end position="112"/>
    </location>
</feature>
<dbReference type="Gene3D" id="3.30.70.330">
    <property type="match status" value="4"/>
</dbReference>
<dbReference type="InterPro" id="IPR051945">
    <property type="entry name" value="RRM_MRD1_RNA_proc_ribogen"/>
</dbReference>
<dbReference type="FunFam" id="3.30.70.330:FF:000406">
    <property type="entry name" value="Related to Nucleolar protein NOP4"/>
    <property type="match status" value="1"/>
</dbReference>
<dbReference type="CDD" id="cd12414">
    <property type="entry name" value="RRM2_RBM28_like"/>
    <property type="match status" value="1"/>
</dbReference>
<dbReference type="AlphaFoldDB" id="A0A8H7UKI3"/>
<sequence>MATPPVEAIVVDNKVADTSENDAHHSKATLFVRNIPYDATNQELEEFFSDIGPTRSCFVVMDKSQEEAEKVQNKGYGYVHYALAEDAQRAITELKDVKFRGGRKLKVELALKKGEKAQERPAPKPAVEKTPTPKIPDTTTKALPEITYAPAHHYVTVEVSGLGSDITKKHIYKRARKIATVENIEYPIQDKEGTARIKFSSNDNAKLGAKQLDGHIFKGATLKAQVMASGAPPPRTKMSDPSIDKVARLIVRNLPWKYRESDLYKAFGEYGKVHQVKLPRKYNGGPFKGFAFIQFGNVDDAEKAINAMNATEHHGRTIAVDWALAKDKYVAAEENAEDAEEGAEDAEEGDEEEMDVDKEEESNDAADASDDKPEAGSDDEEEEVDDEEVIEEGMETGDASDEEMDEDEEDIDIEDEDEETAKPAYTMPTPAEGTTLFVRNLLFESEEEHLKELFTQWGAVRYAKITMDKETGRSRGTGFVCFKERESADQCLKEAEQLKATTVNDNSEAFPAEMMSNKQKKKTGMVQKSLLTPDINTGLAQKFTLQGRVLDVNRAVERNEANKLMEANALKKQKEDKRNIYLMKEGVIFADTPAAATLTEPELRKRQMSFAARKKLLATNPALYISKTRLSIRNLPLKTDDKDLKQIGFECITKFKTETKTGQRTDLSPDEKAEGWSFKPFVKQAKIIRSKDRVDSATQKLRSKGYGFLEYRTHSHALAALRYLNNNSKVFPGDPRRLIVEFSVDNKDVVERRSQRAAGGFSRNPGQGDDDTKRTTGRFGGNKRPAYDDDRRDSDRPMRSDGPSRGGFRGSSRGGSRGSSRGGFSGNKRPAHDDGDRDSNKRMRSDGPSRGRGSSRGEFRGSSRGEFRGSSRGEFRGTSRGGFRGTSRGGSRGTSRGGSRGSSRGGFRGTSRGGFSGSRPERR</sequence>
<feature type="compositionally biased region" description="Basic and acidic residues" evidence="6">
    <location>
        <begin position="785"/>
        <end position="799"/>
    </location>
</feature>
<dbReference type="SMART" id="SM00361">
    <property type="entry name" value="RRM_1"/>
    <property type="match status" value="2"/>
</dbReference>
<dbReference type="CDD" id="cd12676">
    <property type="entry name" value="RRM3_Nop4p"/>
    <property type="match status" value="1"/>
</dbReference>
<evidence type="ECO:0000256" key="2">
    <source>
        <dbReference type="ARBA" id="ARBA00022737"/>
    </source>
</evidence>
<reference evidence="8" key="1">
    <citation type="submission" date="2020-12" db="EMBL/GenBank/DDBJ databases">
        <title>Metabolic potential, ecology and presence of endohyphal bacteria is reflected in genomic diversity of Mucoromycotina.</title>
        <authorList>
            <person name="Muszewska A."/>
            <person name="Okrasinska A."/>
            <person name="Steczkiewicz K."/>
            <person name="Drgas O."/>
            <person name="Orlowska M."/>
            <person name="Perlinska-Lenart U."/>
            <person name="Aleksandrzak-Piekarczyk T."/>
            <person name="Szatraj K."/>
            <person name="Zielenkiewicz U."/>
            <person name="Pilsyk S."/>
            <person name="Malc E."/>
            <person name="Mieczkowski P."/>
            <person name="Kruszewska J.S."/>
            <person name="Biernat P."/>
            <person name="Pawlowska J."/>
        </authorList>
    </citation>
    <scope>NUCLEOTIDE SEQUENCE</scope>
    <source>
        <strain evidence="8">WA0000051536</strain>
    </source>
</reference>